<dbReference type="PROSITE" id="PS00108">
    <property type="entry name" value="PROTEIN_KINASE_ST"/>
    <property type="match status" value="1"/>
</dbReference>
<dbReference type="Gene3D" id="3.30.200.20">
    <property type="entry name" value="Phosphorylase Kinase, domain 1"/>
    <property type="match status" value="1"/>
</dbReference>
<dbReference type="CDD" id="cd00180">
    <property type="entry name" value="PKc"/>
    <property type="match status" value="1"/>
</dbReference>
<organism evidence="2 3">
    <name type="scientific">Botryosphaeria dothidea</name>
    <dbReference type="NCBI Taxonomy" id="55169"/>
    <lineage>
        <taxon>Eukaryota</taxon>
        <taxon>Fungi</taxon>
        <taxon>Dikarya</taxon>
        <taxon>Ascomycota</taxon>
        <taxon>Pezizomycotina</taxon>
        <taxon>Dothideomycetes</taxon>
        <taxon>Dothideomycetes incertae sedis</taxon>
        <taxon>Botryosphaeriales</taxon>
        <taxon>Botryosphaeriaceae</taxon>
        <taxon>Botryosphaeria</taxon>
    </lineage>
</organism>
<proteinExistence type="predicted"/>
<accession>A0A8H4IMX6</accession>
<dbReference type="SUPFAM" id="SSF56112">
    <property type="entry name" value="Protein kinase-like (PK-like)"/>
    <property type="match status" value="1"/>
</dbReference>
<protein>
    <recommendedName>
        <fullName evidence="1">Protein kinase domain-containing protein</fullName>
    </recommendedName>
</protein>
<comment type="caution">
    <text evidence="2">The sequence shown here is derived from an EMBL/GenBank/DDBJ whole genome shotgun (WGS) entry which is preliminary data.</text>
</comment>
<feature type="domain" description="Protein kinase" evidence="1">
    <location>
        <begin position="142"/>
        <end position="397"/>
    </location>
</feature>
<dbReference type="PANTHER" id="PTHR24359:SF1">
    <property type="entry name" value="INHIBITOR OF NUCLEAR FACTOR KAPPA-B KINASE EPSILON SUBUNIT HOMOLOG 1-RELATED"/>
    <property type="match status" value="1"/>
</dbReference>
<dbReference type="Gene3D" id="1.10.510.10">
    <property type="entry name" value="Transferase(Phosphotransferase) domain 1"/>
    <property type="match status" value="1"/>
</dbReference>
<dbReference type="Pfam" id="PF00069">
    <property type="entry name" value="Pkinase"/>
    <property type="match status" value="1"/>
</dbReference>
<dbReference type="InterPro" id="IPR000719">
    <property type="entry name" value="Prot_kinase_dom"/>
</dbReference>
<gene>
    <name evidence="2" type="ORF">GTA08_BOTSDO09314</name>
</gene>
<dbReference type="Proteomes" id="UP000572817">
    <property type="component" value="Unassembled WGS sequence"/>
</dbReference>
<dbReference type="AlphaFoldDB" id="A0A8H4IMX6"/>
<dbReference type="OrthoDB" id="4062651at2759"/>
<evidence type="ECO:0000313" key="3">
    <source>
        <dbReference type="Proteomes" id="UP000572817"/>
    </source>
</evidence>
<name>A0A8H4IMX6_9PEZI</name>
<sequence>MDKERIRLTTLSSLVPRIDEEGRISHRFSDESASTVQSELERSPTLRDWSQAPRTFALLFTLRHGRGITDLPAARFDDDRLPYPDEPAELRAIHELSDEEIDGIICYQSWFISPPETMSTENFVERKVAGHRRLLDAKSYFKYDEKSLGRSNTAYICRVTHMPSRTDYAGKLFLRKRSDGYELFKRERSNLEKSRHHHLIDLVGTYTDRTHFVLILTPLAQYDLRTLLTANVSEDIAVDRADVLRRSFGCLASGLHHLHSIQIRHKDIKPGNILIHGGNVIICDLGIAYDWSDSEPTTDGAVKLQTRRYSAPEVLNEDKRNAKADIWSLGCVFLEIITVLKRGMITDLHNFSRFPEVDAYCTHPERIMEWVEVLRKDDSFNDPLDWIEDMVRLISVA</sequence>
<dbReference type="GO" id="GO:0005524">
    <property type="term" value="F:ATP binding"/>
    <property type="evidence" value="ECO:0007669"/>
    <property type="project" value="InterPro"/>
</dbReference>
<evidence type="ECO:0000313" key="2">
    <source>
        <dbReference type="EMBL" id="KAF4303199.1"/>
    </source>
</evidence>
<dbReference type="InterPro" id="IPR011009">
    <property type="entry name" value="Kinase-like_dom_sf"/>
</dbReference>
<reference evidence="2" key="1">
    <citation type="submission" date="2020-04" db="EMBL/GenBank/DDBJ databases">
        <title>Genome Assembly and Annotation of Botryosphaeria dothidea sdau 11-99, a Latent Pathogen of Apple Fruit Ring Rot in China.</title>
        <authorList>
            <person name="Yu C."/>
            <person name="Diao Y."/>
            <person name="Lu Q."/>
            <person name="Zhao J."/>
            <person name="Cui S."/>
            <person name="Peng C."/>
            <person name="He B."/>
            <person name="Liu H."/>
        </authorList>
    </citation>
    <scope>NUCLEOTIDE SEQUENCE [LARGE SCALE GENOMIC DNA]</scope>
    <source>
        <strain evidence="2">Sdau11-99</strain>
    </source>
</reference>
<keyword evidence="3" id="KW-1185">Reference proteome</keyword>
<evidence type="ECO:0000259" key="1">
    <source>
        <dbReference type="PROSITE" id="PS50011"/>
    </source>
</evidence>
<dbReference type="EMBL" id="WWBZ02000062">
    <property type="protein sequence ID" value="KAF4303199.1"/>
    <property type="molecule type" value="Genomic_DNA"/>
</dbReference>
<dbReference type="PANTHER" id="PTHR24359">
    <property type="entry name" value="SERINE/THREONINE-PROTEIN KINASE SBK1"/>
    <property type="match status" value="1"/>
</dbReference>
<dbReference type="InterPro" id="IPR008271">
    <property type="entry name" value="Ser/Thr_kinase_AS"/>
</dbReference>
<dbReference type="GO" id="GO:0004674">
    <property type="term" value="F:protein serine/threonine kinase activity"/>
    <property type="evidence" value="ECO:0007669"/>
    <property type="project" value="TreeGrafter"/>
</dbReference>
<dbReference type="PROSITE" id="PS50011">
    <property type="entry name" value="PROTEIN_KINASE_DOM"/>
    <property type="match status" value="1"/>
</dbReference>
<dbReference type="SMART" id="SM00220">
    <property type="entry name" value="S_TKc"/>
    <property type="match status" value="1"/>
</dbReference>